<sequence length="200" mass="22193">MTAITGKRLTLEEYLKYDDRTDSQYELVAGELVVMPPESPKNVQISLFLLVNFLKFVPVNWLSNKVEIVVAGSRATTRIPDLVVLTDELATALEGATRSTITLDMPPPALVVEVVSPGKANEDRDYRYKRSEYAARGIAEYWIVDPQMNRVTVLVLVDGFYEETRFSGNTAIASTIFPELQLTAEQVFNAGEANADDAIS</sequence>
<evidence type="ECO:0000313" key="2">
    <source>
        <dbReference type="EMBL" id="RCJ40530.1"/>
    </source>
</evidence>
<dbReference type="Gene3D" id="3.90.1570.10">
    <property type="entry name" value="tt1808, chain A"/>
    <property type="match status" value="1"/>
</dbReference>
<dbReference type="SUPFAM" id="SSF52980">
    <property type="entry name" value="Restriction endonuclease-like"/>
    <property type="match status" value="1"/>
</dbReference>
<dbReference type="CDD" id="cd06260">
    <property type="entry name" value="DUF820-like"/>
    <property type="match status" value="1"/>
</dbReference>
<protein>
    <recommendedName>
        <fullName evidence="1">Putative restriction endonuclease domain-containing protein</fullName>
    </recommendedName>
</protein>
<dbReference type="InterPro" id="IPR008538">
    <property type="entry name" value="Uma2"/>
</dbReference>
<dbReference type="AlphaFoldDB" id="A0A367RXS3"/>
<dbReference type="PANTHER" id="PTHR34107:SF2">
    <property type="entry name" value="SLL0888 PROTEIN"/>
    <property type="match status" value="1"/>
</dbReference>
<evidence type="ECO:0000259" key="1">
    <source>
        <dbReference type="Pfam" id="PF05685"/>
    </source>
</evidence>
<dbReference type="Proteomes" id="UP000252085">
    <property type="component" value="Unassembled WGS sequence"/>
</dbReference>
<dbReference type="InterPro" id="IPR011335">
    <property type="entry name" value="Restrct_endonuc-II-like"/>
</dbReference>
<name>A0A367RXS3_NOSPU</name>
<dbReference type="Pfam" id="PF05685">
    <property type="entry name" value="Uma2"/>
    <property type="match status" value="1"/>
</dbReference>
<dbReference type="PANTHER" id="PTHR34107">
    <property type="entry name" value="SLL0198 PROTEIN-RELATED"/>
    <property type="match status" value="1"/>
</dbReference>
<dbReference type="InterPro" id="IPR012296">
    <property type="entry name" value="Nuclease_put_TT1808"/>
</dbReference>
<proteinExistence type="predicted"/>
<gene>
    <name evidence="2" type="ORF">A6769_04010</name>
</gene>
<reference evidence="2 3" key="1">
    <citation type="submission" date="2016-04" db="EMBL/GenBank/DDBJ databases">
        <authorList>
            <person name="Evans L.H."/>
            <person name="Alamgir A."/>
            <person name="Owens N."/>
            <person name="Weber N.D."/>
            <person name="Virtaneva K."/>
            <person name="Barbian K."/>
            <person name="Babar A."/>
            <person name="Rosenke K."/>
        </authorList>
    </citation>
    <scope>NUCLEOTIDE SEQUENCE [LARGE SCALE GENOMIC DNA]</scope>
    <source>
        <strain evidence="2">NIES-2108</strain>
    </source>
</reference>
<accession>A0A367RXS3</accession>
<comment type="caution">
    <text evidence="2">The sequence shown here is derived from an EMBL/GenBank/DDBJ whole genome shotgun (WGS) entry which is preliminary data.</text>
</comment>
<feature type="domain" description="Putative restriction endonuclease" evidence="1">
    <location>
        <begin position="11"/>
        <end position="184"/>
    </location>
</feature>
<organism evidence="2 3">
    <name type="scientific">Nostoc punctiforme NIES-2108</name>
    <dbReference type="NCBI Taxonomy" id="1356359"/>
    <lineage>
        <taxon>Bacteria</taxon>
        <taxon>Bacillati</taxon>
        <taxon>Cyanobacteriota</taxon>
        <taxon>Cyanophyceae</taxon>
        <taxon>Nostocales</taxon>
        <taxon>Nostocaceae</taxon>
        <taxon>Nostoc</taxon>
    </lineage>
</organism>
<dbReference type="EMBL" id="LXQE01000075">
    <property type="protein sequence ID" value="RCJ40530.1"/>
    <property type="molecule type" value="Genomic_DNA"/>
</dbReference>
<evidence type="ECO:0000313" key="3">
    <source>
        <dbReference type="Proteomes" id="UP000252085"/>
    </source>
</evidence>